<comment type="subcellular location">
    <subcellularLocation>
        <location evidence="1 10">Cell membrane</location>
        <topology evidence="1 10">Multi-pass membrane protein</topology>
    </subcellularLocation>
</comment>
<evidence type="ECO:0000256" key="2">
    <source>
        <dbReference type="ARBA" id="ARBA00022475"/>
    </source>
</evidence>
<feature type="transmembrane region" description="Helical" evidence="10">
    <location>
        <begin position="190"/>
        <end position="209"/>
    </location>
</feature>
<dbReference type="SMR" id="A0A7M6UQ41"/>
<evidence type="ECO:0000313" key="13">
    <source>
        <dbReference type="RefSeq" id="NP_001229922.1"/>
    </source>
</evidence>
<dbReference type="InterPro" id="IPR004117">
    <property type="entry name" value="7tm6_olfct_rcpt"/>
</dbReference>
<gene>
    <name evidence="13" type="primary">Or170</name>
</gene>
<evidence type="ECO:0000256" key="10">
    <source>
        <dbReference type="RuleBase" id="RU351113"/>
    </source>
</evidence>
<comment type="caution">
    <text evidence="10">Lacks conserved residue(s) required for the propagation of feature annotation.</text>
</comment>
<dbReference type="GO" id="GO:0004984">
    <property type="term" value="F:olfactory receptor activity"/>
    <property type="evidence" value="ECO:0007669"/>
    <property type="project" value="InterPro"/>
</dbReference>
<evidence type="ECO:0000256" key="6">
    <source>
        <dbReference type="ARBA" id="ARBA00022989"/>
    </source>
</evidence>
<evidence type="ECO:0000256" key="9">
    <source>
        <dbReference type="ARBA" id="ARBA00023224"/>
    </source>
</evidence>
<protein>
    <recommendedName>
        <fullName evidence="10">Odorant receptor</fullName>
    </recommendedName>
</protein>
<name>A0A7M6UQ41_APIME</name>
<evidence type="ECO:0000256" key="1">
    <source>
        <dbReference type="ARBA" id="ARBA00004651"/>
    </source>
</evidence>
<keyword evidence="2" id="KW-1003">Cell membrane</keyword>
<evidence type="ECO:0000256" key="5">
    <source>
        <dbReference type="ARBA" id="ARBA00022725"/>
    </source>
</evidence>
<keyword evidence="4 10" id="KW-0812">Transmembrane</keyword>
<evidence type="ECO:0000313" key="12">
    <source>
        <dbReference type="Proteomes" id="UP000005203"/>
    </source>
</evidence>
<keyword evidence="7 10" id="KW-0472">Membrane</keyword>
<keyword evidence="8 10" id="KW-0675">Receptor</keyword>
<reference evidence="13" key="1">
    <citation type="journal article" date="2014" name="BMC Genomics">
        <title>Finding the missing honey bee genes: lessons learned from a genome upgrade.</title>
        <authorList>
            <consortium name="HGSC production teams"/>
            <consortium name="Honey Bee Genome Sequencing Consortium"/>
            <person name="Elsik C.G."/>
            <person name="Worley K.C."/>
            <person name="Bennett A.K."/>
            <person name="Beye M."/>
            <person name="Camara F."/>
            <person name="Childers C.P."/>
            <person name="de Graaf D.C."/>
            <person name="Debyser G."/>
            <person name="Deng J."/>
            <person name="Devreese B."/>
            <person name="Elhaik E."/>
            <person name="Evans J.D."/>
            <person name="Foster L.J."/>
            <person name="Graur D."/>
            <person name="Guigo R."/>
            <person name="Hoff K.J."/>
            <person name="Holder M.E."/>
            <person name="Hudson M.E."/>
            <person name="Hunt G.J."/>
            <person name="Jiang H."/>
            <person name="Joshi V."/>
            <person name="Khetani R.S."/>
            <person name="Kosarev P."/>
            <person name="Kovar C.L."/>
            <person name="Ma J."/>
            <person name="Maleszka R."/>
            <person name="Moritz R.F."/>
            <person name="Munoz-Torres M.C."/>
            <person name="Murphy T.D."/>
            <person name="Muzny D.M."/>
            <person name="Newsham I.F."/>
            <person name="Reese J.T."/>
            <person name="Robertson H.M."/>
            <person name="Robinson G.E."/>
            <person name="Rueppell O."/>
            <person name="Solovyev V."/>
            <person name="Stanke M."/>
            <person name="Stolle E."/>
            <person name="Tsuruda J.M."/>
            <person name="Vaerenbergh M.V."/>
            <person name="Waterhouse R.M."/>
            <person name="Weaver D.B."/>
            <person name="Whitfield C.W."/>
            <person name="Wu Y."/>
            <person name="Zdobnov E.M."/>
            <person name="Zhang L."/>
            <person name="Zhu D."/>
            <person name="Gibbs R.A."/>
        </authorList>
    </citation>
    <scope>NUCLEOTIDE SEQUENCE</scope>
</reference>
<accession>A0A7M6UQ41</accession>
<dbReference type="GO" id="GO:0005886">
    <property type="term" value="C:plasma membrane"/>
    <property type="evidence" value="ECO:0007669"/>
    <property type="project" value="UniProtKB-SubCell"/>
</dbReference>
<evidence type="ECO:0000313" key="11">
    <source>
        <dbReference type="EnsemblMetazoa" id="NP_001229922"/>
    </source>
</evidence>
<feature type="transmembrane region" description="Helical" evidence="10">
    <location>
        <begin position="127"/>
        <end position="145"/>
    </location>
</feature>
<keyword evidence="9 10" id="KW-0807">Transducer</keyword>
<dbReference type="GO" id="GO:0005549">
    <property type="term" value="F:odorant binding"/>
    <property type="evidence" value="ECO:0007669"/>
    <property type="project" value="InterPro"/>
</dbReference>
<dbReference type="PANTHER" id="PTHR21137:SF35">
    <property type="entry name" value="ODORANT RECEPTOR 19A-RELATED"/>
    <property type="match status" value="1"/>
</dbReference>
<proteinExistence type="inferred from homology"/>
<feature type="transmembrane region" description="Helical" evidence="10">
    <location>
        <begin position="273"/>
        <end position="291"/>
    </location>
</feature>
<dbReference type="CTD" id="100463123"/>
<evidence type="ECO:0000256" key="7">
    <source>
        <dbReference type="ARBA" id="ARBA00023136"/>
    </source>
</evidence>
<evidence type="ECO:0000256" key="8">
    <source>
        <dbReference type="ARBA" id="ARBA00023170"/>
    </source>
</evidence>
<reference evidence="11" key="2">
    <citation type="submission" date="2021-01" db="UniProtKB">
        <authorList>
            <consortium name="EnsemblMetazoa"/>
        </authorList>
    </citation>
    <scope>IDENTIFICATION</scope>
    <source>
        <strain evidence="11">DH4</strain>
    </source>
</reference>
<dbReference type="KEGG" id="ame:100576480"/>
<dbReference type="AlphaFoldDB" id="A0A7M6UQ41"/>
<keyword evidence="3 10" id="KW-0716">Sensory transduction</keyword>
<dbReference type="GeneID" id="100576480"/>
<dbReference type="PANTHER" id="PTHR21137">
    <property type="entry name" value="ODORANT RECEPTOR"/>
    <property type="match status" value="1"/>
</dbReference>
<comment type="similarity">
    <text evidence="10">Belongs to the insect chemoreceptor superfamily. Heteromeric odorant receptor channel (TC 1.A.69) family.</text>
</comment>
<organism evidence="11">
    <name type="scientific">Apis mellifera</name>
    <name type="common">Honeybee</name>
    <dbReference type="NCBI Taxonomy" id="7460"/>
    <lineage>
        <taxon>Eukaryota</taxon>
        <taxon>Metazoa</taxon>
        <taxon>Ecdysozoa</taxon>
        <taxon>Arthropoda</taxon>
        <taxon>Hexapoda</taxon>
        <taxon>Insecta</taxon>
        <taxon>Pterygota</taxon>
        <taxon>Neoptera</taxon>
        <taxon>Endopterygota</taxon>
        <taxon>Hymenoptera</taxon>
        <taxon>Apocrita</taxon>
        <taxon>Aculeata</taxon>
        <taxon>Apoidea</taxon>
        <taxon>Anthophila</taxon>
        <taxon>Apidae</taxon>
        <taxon>Apis</taxon>
    </lineage>
</organism>
<sequence length="397" mass="46478">MNFQNLNRLNAFANMVSGNFLPMTNINEKLSTILKIYFVVAWIIELIYVAASFLGLFNVSGEKALKDGTVNIAISFEVIVFNIYLHSRKKLLHKLIGKLNHLLITEDEIFRSVIIDTVKPLEMPLKIYVIASVASLMIWILSPLIKLFQKDEFYYEDFIMPAVFSKQQPFSNDVFICGIFLQLLGGEDTIIRKISLDIYTIYLCLLITAQYKYLRIKFAIILKEEREITKDHYKNIIWRNDNVRQEMKLVTRHFETVIETTTILKKLISPNIGFLYLSYVFRFCFLSFMFAMTTAKYFEKCLLASYTIGALIQFYILCYCIQRLFEASSSIADDVVYEKWYYYDVRFQRVILMISLSNELKCKISNFQNIDLTLPTFMSILNQAYSVCLLFLKARQD</sequence>
<dbReference type="OrthoDB" id="8185860at2759"/>
<reference evidence="13" key="3">
    <citation type="submission" date="2025-04" db="UniProtKB">
        <authorList>
            <consortium name="RefSeq"/>
        </authorList>
    </citation>
    <scope>IDENTIFICATION</scope>
</reference>
<dbReference type="GO" id="GO:0007165">
    <property type="term" value="P:signal transduction"/>
    <property type="evidence" value="ECO:0007669"/>
    <property type="project" value="UniProtKB-KW"/>
</dbReference>
<keyword evidence="12" id="KW-1185">Reference proteome</keyword>
<feature type="transmembrane region" description="Helical" evidence="10">
    <location>
        <begin position="36"/>
        <end position="56"/>
    </location>
</feature>
<accession>A0A8B6X011</accession>
<keyword evidence="6 10" id="KW-1133">Transmembrane helix</keyword>
<dbReference type="RefSeq" id="NP_001229922.1">
    <property type="nucleotide sequence ID" value="NM_001242993.1"/>
</dbReference>
<dbReference type="Proteomes" id="UP000005203">
    <property type="component" value="Linkage group LG7"/>
</dbReference>
<evidence type="ECO:0000256" key="3">
    <source>
        <dbReference type="ARBA" id="ARBA00022606"/>
    </source>
</evidence>
<keyword evidence="5 10" id="KW-0552">Olfaction</keyword>
<dbReference type="EnsemblMetazoa" id="NM_001242993">
    <property type="protein sequence ID" value="NP_001229922"/>
    <property type="gene ID" value="GeneID_100576480"/>
</dbReference>
<feature type="transmembrane region" description="Helical" evidence="10">
    <location>
        <begin position="303"/>
        <end position="321"/>
    </location>
</feature>
<evidence type="ECO:0000256" key="4">
    <source>
        <dbReference type="ARBA" id="ARBA00022692"/>
    </source>
</evidence>
<dbReference type="Pfam" id="PF02949">
    <property type="entry name" value="7tm_6"/>
    <property type="match status" value="1"/>
</dbReference>
<feature type="transmembrane region" description="Helical" evidence="10">
    <location>
        <begin position="68"/>
        <end position="85"/>
    </location>
</feature>